<dbReference type="EC" id="6.2.1.5" evidence="7"/>
<comment type="subunit">
    <text evidence="7 8">Heterodimer of an alpha and a beta subunit.</text>
</comment>
<name>A0AAW2YTC9_9EUKA</name>
<keyword evidence="6 7" id="KW-0460">Magnesium</keyword>
<keyword evidence="12" id="KW-1185">Reference proteome</keyword>
<comment type="function">
    <text evidence="7">Succinyl-CoA synthetase functions in the citric acid cycle (TCA), coupling the hydrolysis of succinyl-CoA to the synthesis of ATP and thus represents the only step of substrate-level phosphorylation in the TCA. The beta subunit provides nucleotide specificity of the enzyme and binds the substrate succinate, while the binding sites for coenzyme A and phosphate are found in the alpha subunit.</text>
</comment>
<dbReference type="InterPro" id="IPR005809">
    <property type="entry name" value="Succ_CoA_ligase-like_bsu"/>
</dbReference>
<keyword evidence="7" id="KW-0067">ATP-binding</keyword>
<dbReference type="InterPro" id="IPR013815">
    <property type="entry name" value="ATP_grasp_subdomain_1"/>
</dbReference>
<evidence type="ECO:0000256" key="8">
    <source>
        <dbReference type="RuleBase" id="RU361258"/>
    </source>
</evidence>
<comment type="catalytic activity">
    <reaction evidence="7">
        <text>succinate + ATP + CoA = succinyl-CoA + ADP + phosphate</text>
        <dbReference type="Rhea" id="RHEA:17661"/>
        <dbReference type="ChEBI" id="CHEBI:30031"/>
        <dbReference type="ChEBI" id="CHEBI:30616"/>
        <dbReference type="ChEBI" id="CHEBI:43474"/>
        <dbReference type="ChEBI" id="CHEBI:57287"/>
        <dbReference type="ChEBI" id="CHEBI:57292"/>
        <dbReference type="ChEBI" id="CHEBI:456216"/>
        <dbReference type="EC" id="6.2.1.5"/>
    </reaction>
</comment>
<dbReference type="FunFam" id="3.30.1490.20:FF:000002">
    <property type="entry name" value="Succinate--CoA ligase [ADP-forming] subunit beta"/>
    <property type="match status" value="1"/>
</dbReference>
<feature type="domain" description="ATP-grasp fold succinyl-CoA synthetase-type" evidence="10">
    <location>
        <begin position="25"/>
        <end position="237"/>
    </location>
</feature>
<keyword evidence="3 7" id="KW-0436">Ligase</keyword>
<dbReference type="FunFam" id="3.30.470.20:FF:000002">
    <property type="entry name" value="Succinate--CoA ligase [ADP-forming] subunit beta"/>
    <property type="match status" value="1"/>
</dbReference>
<evidence type="ECO:0000256" key="1">
    <source>
        <dbReference type="ARBA" id="ARBA00005064"/>
    </source>
</evidence>
<evidence type="ECO:0000256" key="3">
    <source>
        <dbReference type="ARBA" id="ARBA00022598"/>
    </source>
</evidence>
<dbReference type="GO" id="GO:0005739">
    <property type="term" value="C:mitochondrion"/>
    <property type="evidence" value="ECO:0007669"/>
    <property type="project" value="UniProtKB-SubCell"/>
</dbReference>
<evidence type="ECO:0000313" key="12">
    <source>
        <dbReference type="Proteomes" id="UP001431209"/>
    </source>
</evidence>
<keyword evidence="7" id="KW-0496">Mitochondrion</keyword>
<feature type="binding site" evidence="7">
    <location>
        <position position="248"/>
    </location>
    <ligand>
        <name>Mg(2+)</name>
        <dbReference type="ChEBI" id="CHEBI:18420"/>
    </ligand>
</feature>
<dbReference type="SUPFAM" id="SSF56059">
    <property type="entry name" value="Glutathione synthetase ATP-binding domain-like"/>
    <property type="match status" value="1"/>
</dbReference>
<dbReference type="PIRSF" id="PIRSF001554">
    <property type="entry name" value="SucCS_beta"/>
    <property type="match status" value="1"/>
</dbReference>
<dbReference type="HAMAP" id="MF_00558">
    <property type="entry name" value="Succ_CoA_beta"/>
    <property type="match status" value="1"/>
</dbReference>
<feature type="binding site" evidence="7">
    <location>
        <position position="73"/>
    </location>
    <ligand>
        <name>ATP</name>
        <dbReference type="ChEBI" id="CHEBI:30616"/>
    </ligand>
</feature>
<evidence type="ECO:0000313" key="11">
    <source>
        <dbReference type="EMBL" id="KAL0480400.1"/>
    </source>
</evidence>
<dbReference type="NCBIfam" id="NF001913">
    <property type="entry name" value="PRK00696.1"/>
    <property type="match status" value="1"/>
</dbReference>
<feature type="binding site" evidence="7">
    <location>
        <position position="300"/>
    </location>
    <ligand>
        <name>substrate</name>
        <note>ligand shared with subunit alpha</note>
    </ligand>
</feature>
<comment type="cofactor">
    <cofactor evidence="7">
        <name>Mg(2+)</name>
        <dbReference type="ChEBI" id="CHEBI:18420"/>
    </cofactor>
    <text evidence="7">Binds 1 Mg(2+) ion per subunit.</text>
</comment>
<feature type="binding site" evidence="7">
    <location>
        <position position="142"/>
    </location>
    <ligand>
        <name>ATP</name>
        <dbReference type="ChEBI" id="CHEBI:30616"/>
    </ligand>
</feature>
<keyword evidence="5 7" id="KW-0547">Nucleotide-binding</keyword>
<sequence>MFRAISGIKSSISKSLISQQRRLLNIQEYHAKELLGKYNVPHQRGFCVTDLDGVDGAVKKVKDDFYSKNFIVKAQVLAGGRGKGHFLENNFKGGVKFVKTAEDVRGTVKQMLGNTLVTKQTTKDGIKVSKVFIAECLDFKRELYFAILLDRSYDGPVMVASTQGGVDIETVAEETPHLIHSLPIDVKTGPKLDQLLDLAGKLELEGSVKRSAAEAMLNLYNLFTETDCTLVEVNPLVQTDDDQISCVDCKINIDDNAEFRKKDIFETMRDFAEEDPREVEASKVGLNYVGLDGNIGCMVNGAGLAMATMDIIKLHGGSPANFLDVGGGATTQQVKEAFKILTSDKAVRAILVNIFGGIMRCDVIAQGIIDAARDIELKIPLVVRLEGTNVEQGKKLLEDCDFVKLETADDLDDAAKKAVKGSQSL</sequence>
<feature type="binding site" evidence="7">
    <location>
        <begin position="80"/>
        <end position="82"/>
    </location>
    <ligand>
        <name>ATP</name>
        <dbReference type="ChEBI" id="CHEBI:30616"/>
    </ligand>
</feature>
<evidence type="ECO:0000256" key="4">
    <source>
        <dbReference type="ARBA" id="ARBA00022723"/>
    </source>
</evidence>
<dbReference type="EMBL" id="JAOPGA020000657">
    <property type="protein sequence ID" value="KAL0480400.1"/>
    <property type="molecule type" value="Genomic_DNA"/>
</dbReference>
<dbReference type="GO" id="GO:0006099">
    <property type="term" value="P:tricarboxylic acid cycle"/>
    <property type="evidence" value="ECO:0007669"/>
    <property type="project" value="UniProtKB-UniRule"/>
</dbReference>
<dbReference type="Proteomes" id="UP001431209">
    <property type="component" value="Unassembled WGS sequence"/>
</dbReference>
<dbReference type="GO" id="GO:0005524">
    <property type="term" value="F:ATP binding"/>
    <property type="evidence" value="ECO:0007669"/>
    <property type="project" value="UniProtKB-UniRule"/>
</dbReference>
<dbReference type="GO" id="GO:0004775">
    <property type="term" value="F:succinate-CoA ligase (ADP-forming) activity"/>
    <property type="evidence" value="ECO:0007669"/>
    <property type="project" value="UniProtKB-UniRule"/>
</dbReference>
<evidence type="ECO:0000256" key="7">
    <source>
        <dbReference type="HAMAP-Rule" id="MF_03219"/>
    </source>
</evidence>
<keyword evidence="2 7" id="KW-0816">Tricarboxylic acid cycle</keyword>
<dbReference type="PANTHER" id="PTHR11815">
    <property type="entry name" value="SUCCINYL-COA SYNTHETASE BETA CHAIN"/>
    <property type="match status" value="1"/>
</dbReference>
<feature type="binding site" evidence="7">
    <location>
        <position position="234"/>
    </location>
    <ligand>
        <name>Mg(2+)</name>
        <dbReference type="ChEBI" id="CHEBI:18420"/>
    </ligand>
</feature>
<dbReference type="InterPro" id="IPR005811">
    <property type="entry name" value="SUCC_ACL_C"/>
</dbReference>
<feature type="domain" description="ATP-citrate synthase/succinyl-CoA ligase C-terminal" evidence="9">
    <location>
        <begin position="298"/>
        <end position="418"/>
    </location>
</feature>
<dbReference type="FunFam" id="3.40.50.261:FF:000001">
    <property type="entry name" value="Succinate--CoA ligase [ADP-forming] subunit beta"/>
    <property type="match status" value="1"/>
</dbReference>
<dbReference type="NCBIfam" id="TIGR01016">
    <property type="entry name" value="sucCoAbeta"/>
    <property type="match status" value="1"/>
</dbReference>
<dbReference type="InterPro" id="IPR017866">
    <property type="entry name" value="Succ-CoA_synthase_bsu_CS"/>
</dbReference>
<dbReference type="Gene3D" id="3.30.1490.20">
    <property type="entry name" value="ATP-grasp fold, A domain"/>
    <property type="match status" value="1"/>
</dbReference>
<dbReference type="GO" id="GO:0042709">
    <property type="term" value="C:succinate-CoA ligase complex"/>
    <property type="evidence" value="ECO:0007669"/>
    <property type="project" value="UniProtKB-ARBA"/>
</dbReference>
<feature type="binding site" evidence="7">
    <location>
        <begin position="357"/>
        <end position="359"/>
    </location>
    <ligand>
        <name>substrate</name>
        <note>ligand shared with subunit alpha</note>
    </ligand>
</feature>
<protein>
    <recommendedName>
        <fullName evidence="7">Succinate--CoA ligase [ADP-forming] subunit beta, mitochondrial</fullName>
        <ecNumber evidence="7">6.2.1.5</ecNumber>
    </recommendedName>
    <alternativeName>
        <fullName evidence="7">Succinyl-CoA synthetase beta chain</fullName>
        <shortName evidence="7">SCS-beta</shortName>
    </alternativeName>
</protein>
<comment type="pathway">
    <text evidence="1 7">Carbohydrate metabolism; tricarboxylic acid cycle; succinate from succinyl-CoA (ligase route): step 1/1.</text>
</comment>
<dbReference type="Gene3D" id="3.30.470.20">
    <property type="entry name" value="ATP-grasp fold, B domain"/>
    <property type="match status" value="1"/>
</dbReference>
<dbReference type="GO" id="GO:0000287">
    <property type="term" value="F:magnesium ion binding"/>
    <property type="evidence" value="ECO:0007669"/>
    <property type="project" value="UniProtKB-UniRule"/>
</dbReference>
<dbReference type="Gene3D" id="3.40.50.261">
    <property type="entry name" value="Succinyl-CoA synthetase domains"/>
    <property type="match status" value="1"/>
</dbReference>
<dbReference type="Pfam" id="PF08442">
    <property type="entry name" value="ATP-grasp_2"/>
    <property type="match status" value="1"/>
</dbReference>
<dbReference type="GO" id="GO:0006104">
    <property type="term" value="P:succinyl-CoA metabolic process"/>
    <property type="evidence" value="ECO:0007669"/>
    <property type="project" value="TreeGrafter"/>
</dbReference>
<proteinExistence type="inferred from homology"/>
<dbReference type="PROSITE" id="PS01217">
    <property type="entry name" value="SUCCINYL_COA_LIG_3"/>
    <property type="match status" value="1"/>
</dbReference>
<gene>
    <name evidence="11" type="ORF">AKO1_011032</name>
</gene>
<comment type="caution">
    <text evidence="11">The sequence shown here is derived from an EMBL/GenBank/DDBJ whole genome shotgun (WGS) entry which is preliminary data.</text>
</comment>
<evidence type="ECO:0000259" key="9">
    <source>
        <dbReference type="Pfam" id="PF00549"/>
    </source>
</evidence>
<dbReference type="AlphaFoldDB" id="A0AAW2YTC9"/>
<dbReference type="InterPro" id="IPR016102">
    <property type="entry name" value="Succinyl-CoA_synth-like"/>
</dbReference>
<evidence type="ECO:0000256" key="6">
    <source>
        <dbReference type="ARBA" id="ARBA00022842"/>
    </source>
</evidence>
<dbReference type="InterPro" id="IPR013650">
    <property type="entry name" value="ATP-grasp_succ-CoA_synth-type"/>
</dbReference>
<comment type="similarity">
    <text evidence="7 8">Belongs to the succinate/malate CoA ligase beta subunit family.</text>
</comment>
<dbReference type="PANTHER" id="PTHR11815:SF10">
    <property type="entry name" value="SUCCINATE--COA LIGASE [GDP-FORMING] SUBUNIT BETA, MITOCHONDRIAL"/>
    <property type="match status" value="1"/>
</dbReference>
<evidence type="ECO:0000259" key="10">
    <source>
        <dbReference type="Pfam" id="PF08442"/>
    </source>
</evidence>
<organism evidence="11 12">
    <name type="scientific">Acrasis kona</name>
    <dbReference type="NCBI Taxonomy" id="1008807"/>
    <lineage>
        <taxon>Eukaryota</taxon>
        <taxon>Discoba</taxon>
        <taxon>Heterolobosea</taxon>
        <taxon>Tetramitia</taxon>
        <taxon>Eutetramitia</taxon>
        <taxon>Acrasidae</taxon>
        <taxon>Acrasis</taxon>
    </lineage>
</organism>
<accession>A0AAW2YTC9</accession>
<evidence type="ECO:0000256" key="5">
    <source>
        <dbReference type="ARBA" id="ARBA00022741"/>
    </source>
</evidence>
<keyword evidence="4 7" id="KW-0479">Metal-binding</keyword>
<dbReference type="SUPFAM" id="SSF52210">
    <property type="entry name" value="Succinyl-CoA synthetase domains"/>
    <property type="match status" value="1"/>
</dbReference>
<reference evidence="11 12" key="1">
    <citation type="submission" date="2024-03" db="EMBL/GenBank/DDBJ databases">
        <title>The Acrasis kona genome and developmental transcriptomes reveal deep origins of eukaryotic multicellular pathways.</title>
        <authorList>
            <person name="Sheikh S."/>
            <person name="Fu C.-J."/>
            <person name="Brown M.W."/>
            <person name="Baldauf S.L."/>
        </authorList>
    </citation>
    <scope>NUCLEOTIDE SEQUENCE [LARGE SCALE GENOMIC DNA]</scope>
    <source>
        <strain evidence="11 12">ATCC MYA-3509</strain>
    </source>
</reference>
<evidence type="ECO:0000256" key="2">
    <source>
        <dbReference type="ARBA" id="ARBA00022532"/>
    </source>
</evidence>
<comment type="subcellular location">
    <subcellularLocation>
        <location evidence="7">Mitochondrion</location>
    </subcellularLocation>
</comment>
<dbReference type="Pfam" id="PF00549">
    <property type="entry name" value="Ligase_CoA"/>
    <property type="match status" value="1"/>
</dbReference>